<keyword evidence="2" id="KW-1185">Reference proteome</keyword>
<evidence type="ECO:0000313" key="1">
    <source>
        <dbReference type="EMBL" id="MPC38156.1"/>
    </source>
</evidence>
<proteinExistence type="predicted"/>
<evidence type="ECO:0000313" key="2">
    <source>
        <dbReference type="Proteomes" id="UP000324222"/>
    </source>
</evidence>
<dbReference type="GO" id="GO:0016409">
    <property type="term" value="F:palmitoyltransferase activity"/>
    <property type="evidence" value="ECO:0007669"/>
    <property type="project" value="InterPro"/>
</dbReference>
<protein>
    <submittedName>
        <fullName evidence="1">Putative palmitoyltransferase ZDHHC16</fullName>
    </submittedName>
</protein>
<accession>A0A5B7EY68</accession>
<name>A0A5B7EY68_PORTR</name>
<dbReference type="PANTHER" id="PTHR12246">
    <property type="entry name" value="PALMITOYLTRANSFERASE ZDHHC16"/>
    <property type="match status" value="1"/>
</dbReference>
<sequence>MSLGFEIAYREIWLGGDGGVGLGEAINYVLEERGIPGDNSEEEMEPLEGYPVSINGTHLMPMVSVFFSLGGLGTWHGRLISRGETSIEAHINRKETERLAKINQVYKNPYDFGVYENWRIFLGISQGRSVWRVLLPSPHPPDGTGLTWPNAIITAANHSKIA</sequence>
<dbReference type="AlphaFoldDB" id="A0A5B7EY68"/>
<dbReference type="InterPro" id="IPR039859">
    <property type="entry name" value="PFA4/ZDH16/20/ERF2-like"/>
</dbReference>
<reference evidence="1 2" key="1">
    <citation type="submission" date="2019-05" db="EMBL/GenBank/DDBJ databases">
        <title>Another draft genome of Portunus trituberculatus and its Hox gene families provides insights of decapod evolution.</title>
        <authorList>
            <person name="Jeong J.-H."/>
            <person name="Song I."/>
            <person name="Kim S."/>
            <person name="Choi T."/>
            <person name="Kim D."/>
            <person name="Ryu S."/>
            <person name="Kim W."/>
        </authorList>
    </citation>
    <scope>NUCLEOTIDE SEQUENCE [LARGE SCALE GENOMIC DNA]</scope>
    <source>
        <tissue evidence="1">Muscle</tissue>
    </source>
</reference>
<comment type="caution">
    <text evidence="1">The sequence shown here is derived from an EMBL/GenBank/DDBJ whole genome shotgun (WGS) entry which is preliminary data.</text>
</comment>
<dbReference type="Proteomes" id="UP000324222">
    <property type="component" value="Unassembled WGS sequence"/>
</dbReference>
<gene>
    <name evidence="1" type="primary">ZDHHC16</name>
    <name evidence="1" type="ORF">E2C01_031661</name>
</gene>
<dbReference type="EMBL" id="VSRR010003995">
    <property type="protein sequence ID" value="MPC38156.1"/>
    <property type="molecule type" value="Genomic_DNA"/>
</dbReference>
<keyword evidence="1" id="KW-0808">Transferase</keyword>
<dbReference type="OrthoDB" id="331948at2759"/>
<organism evidence="1 2">
    <name type="scientific">Portunus trituberculatus</name>
    <name type="common">Swimming crab</name>
    <name type="synonym">Neptunus trituberculatus</name>
    <dbReference type="NCBI Taxonomy" id="210409"/>
    <lineage>
        <taxon>Eukaryota</taxon>
        <taxon>Metazoa</taxon>
        <taxon>Ecdysozoa</taxon>
        <taxon>Arthropoda</taxon>
        <taxon>Crustacea</taxon>
        <taxon>Multicrustacea</taxon>
        <taxon>Malacostraca</taxon>
        <taxon>Eumalacostraca</taxon>
        <taxon>Eucarida</taxon>
        <taxon>Decapoda</taxon>
        <taxon>Pleocyemata</taxon>
        <taxon>Brachyura</taxon>
        <taxon>Eubrachyura</taxon>
        <taxon>Portunoidea</taxon>
        <taxon>Portunidae</taxon>
        <taxon>Portuninae</taxon>
        <taxon>Portunus</taxon>
    </lineage>
</organism>